<dbReference type="InterPro" id="IPR016189">
    <property type="entry name" value="Transl_init_fac_IF2/IF5_N"/>
</dbReference>
<dbReference type="PANTHER" id="PTHR23001:SF3">
    <property type="entry name" value="EUKARYOTIC TRANSLATION INITIATION FACTOR 2 SUBUNIT 2"/>
    <property type="match status" value="1"/>
</dbReference>
<evidence type="ECO:0000256" key="3">
    <source>
        <dbReference type="ARBA" id="ARBA00022917"/>
    </source>
</evidence>
<dbReference type="SUPFAM" id="SSF75689">
    <property type="entry name" value="Zinc-binding domain of translation initiation factor 2 beta"/>
    <property type="match status" value="1"/>
</dbReference>
<feature type="domain" description="Translation initiation factor IF2/IF5" evidence="5">
    <location>
        <begin position="232"/>
        <end position="341"/>
    </location>
</feature>
<dbReference type="Pfam" id="PF01873">
    <property type="entry name" value="eIF-5_eIF-2B"/>
    <property type="match status" value="1"/>
</dbReference>
<evidence type="ECO:0000256" key="2">
    <source>
        <dbReference type="ARBA" id="ARBA00022540"/>
    </source>
</evidence>
<gene>
    <name evidence="6" type="ORF">GGX14DRAFT_435198</name>
</gene>
<dbReference type="SMART" id="SM00653">
    <property type="entry name" value="eIF2B_5"/>
    <property type="match status" value="1"/>
</dbReference>
<evidence type="ECO:0000259" key="5">
    <source>
        <dbReference type="SMART" id="SM00653"/>
    </source>
</evidence>
<evidence type="ECO:0000313" key="6">
    <source>
        <dbReference type="EMBL" id="KAJ7219232.1"/>
    </source>
</evidence>
<evidence type="ECO:0000256" key="4">
    <source>
        <dbReference type="SAM" id="MobiDB-lite"/>
    </source>
</evidence>
<keyword evidence="7" id="KW-1185">Reference proteome</keyword>
<dbReference type="PANTHER" id="PTHR23001">
    <property type="entry name" value="EUKARYOTIC TRANSLATION INITIATION FACTOR"/>
    <property type="match status" value="1"/>
</dbReference>
<dbReference type="AlphaFoldDB" id="A0AAD6VPN8"/>
<dbReference type="GO" id="GO:0003743">
    <property type="term" value="F:translation initiation factor activity"/>
    <property type="evidence" value="ECO:0007669"/>
    <property type="project" value="UniProtKB-KW"/>
</dbReference>
<protein>
    <submittedName>
        <fullName evidence="6">Domain found in IF2B/IF5-domain-containing protein</fullName>
    </submittedName>
</protein>
<evidence type="ECO:0000256" key="1">
    <source>
        <dbReference type="ARBA" id="ARBA00010397"/>
    </source>
</evidence>
<dbReference type="InterPro" id="IPR002735">
    <property type="entry name" value="Transl_init_fac_IF2/IF5_dom"/>
</dbReference>
<dbReference type="SUPFAM" id="SSF100966">
    <property type="entry name" value="Translation initiation factor 2 beta, aIF2beta, N-terminal domain"/>
    <property type="match status" value="1"/>
</dbReference>
<dbReference type="InterPro" id="IPR016190">
    <property type="entry name" value="Transl_init_fac_IF2/IF5_Zn-bd"/>
</dbReference>
<feature type="compositionally biased region" description="Low complexity" evidence="4">
    <location>
        <begin position="24"/>
        <end position="38"/>
    </location>
</feature>
<dbReference type="Gene3D" id="3.30.30.170">
    <property type="match status" value="1"/>
</dbReference>
<comment type="caution">
    <text evidence="6">The sequence shown here is derived from an EMBL/GenBank/DDBJ whole genome shotgun (WGS) entry which is preliminary data.</text>
</comment>
<dbReference type="GO" id="GO:0005850">
    <property type="term" value="C:eukaryotic translation initiation factor 2 complex"/>
    <property type="evidence" value="ECO:0007669"/>
    <property type="project" value="TreeGrafter"/>
</dbReference>
<dbReference type="Proteomes" id="UP001219525">
    <property type="component" value="Unassembled WGS sequence"/>
</dbReference>
<keyword evidence="3" id="KW-0648">Protein biosynthesis</keyword>
<dbReference type="GO" id="GO:0031369">
    <property type="term" value="F:translation initiation factor binding"/>
    <property type="evidence" value="ECO:0007669"/>
    <property type="project" value="TreeGrafter"/>
</dbReference>
<dbReference type="GO" id="GO:0001731">
    <property type="term" value="P:formation of translation preinitiation complex"/>
    <property type="evidence" value="ECO:0007669"/>
    <property type="project" value="TreeGrafter"/>
</dbReference>
<dbReference type="EMBL" id="JARJCW010000011">
    <property type="protein sequence ID" value="KAJ7219232.1"/>
    <property type="molecule type" value="Genomic_DNA"/>
</dbReference>
<feature type="region of interest" description="Disordered" evidence="4">
    <location>
        <begin position="1"/>
        <end position="123"/>
    </location>
</feature>
<reference evidence="6" key="1">
    <citation type="submission" date="2023-03" db="EMBL/GenBank/DDBJ databases">
        <title>Massive genome expansion in bonnet fungi (Mycena s.s.) driven by repeated elements and novel gene families across ecological guilds.</title>
        <authorList>
            <consortium name="Lawrence Berkeley National Laboratory"/>
            <person name="Harder C.B."/>
            <person name="Miyauchi S."/>
            <person name="Viragh M."/>
            <person name="Kuo A."/>
            <person name="Thoen E."/>
            <person name="Andreopoulos B."/>
            <person name="Lu D."/>
            <person name="Skrede I."/>
            <person name="Drula E."/>
            <person name="Henrissat B."/>
            <person name="Morin E."/>
            <person name="Kohler A."/>
            <person name="Barry K."/>
            <person name="LaButti K."/>
            <person name="Morin E."/>
            <person name="Salamov A."/>
            <person name="Lipzen A."/>
            <person name="Mereny Z."/>
            <person name="Hegedus B."/>
            <person name="Baldrian P."/>
            <person name="Stursova M."/>
            <person name="Weitz H."/>
            <person name="Taylor A."/>
            <person name="Grigoriev I.V."/>
            <person name="Nagy L.G."/>
            <person name="Martin F."/>
            <person name="Kauserud H."/>
        </authorList>
    </citation>
    <scope>NUCLEOTIDE SEQUENCE</scope>
    <source>
        <strain evidence="6">9144</strain>
    </source>
</reference>
<dbReference type="GO" id="GO:0003729">
    <property type="term" value="F:mRNA binding"/>
    <property type="evidence" value="ECO:0007669"/>
    <property type="project" value="TreeGrafter"/>
</dbReference>
<comment type="similarity">
    <text evidence="1">Belongs to the eIF-2-beta/eIF-5 family.</text>
</comment>
<dbReference type="FunFam" id="3.30.30.170:FF:000001">
    <property type="entry name" value="Eukaryotic translation initiation factor 2 subunit"/>
    <property type="match status" value="1"/>
</dbReference>
<name>A0AAD6VPN8_9AGAR</name>
<proteinExistence type="inferred from homology"/>
<keyword evidence="2" id="KW-0396">Initiation factor</keyword>
<organism evidence="6 7">
    <name type="scientific">Mycena pura</name>
    <dbReference type="NCBI Taxonomy" id="153505"/>
    <lineage>
        <taxon>Eukaryota</taxon>
        <taxon>Fungi</taxon>
        <taxon>Dikarya</taxon>
        <taxon>Basidiomycota</taxon>
        <taxon>Agaricomycotina</taxon>
        <taxon>Agaricomycetes</taxon>
        <taxon>Agaricomycetidae</taxon>
        <taxon>Agaricales</taxon>
        <taxon>Marasmiineae</taxon>
        <taxon>Mycenaceae</taxon>
        <taxon>Mycena</taxon>
    </lineage>
</organism>
<evidence type="ECO:0000313" key="7">
    <source>
        <dbReference type="Proteomes" id="UP001219525"/>
    </source>
</evidence>
<feature type="region of interest" description="Disordered" evidence="4">
    <location>
        <begin position="150"/>
        <end position="191"/>
    </location>
</feature>
<sequence length="364" mass="40075">MSEEPMFDPSLKKRKKKQVQFTVDPLGADADPTAPAPETIDDTTTDGAVVDLGPATTHERMKLNGESAVKSTEEDDFKAMFGDSKKKKKKKEIPLDFGDDSGTSTPVPAASTPDAGALGEAIEDLDFSDLKKKKKKKKANLDMEAFEKELKSSSATDADADEDADPTPAVDLDDDADLGDDPFANSSGDVPTSVSIGNEAWLKSDRDYLYPELLGRFYELLHQANPALLSSSKRYTIAPPSIHREGTKKTIFANVTDICKRMHRQPEHVIQFLFSEMGTTGSVDGNGQLVIKGRFQQKQVENVLRRYIVEYVTCKTCKSPDTLLTKENRIFFMTCESCGSRRSVNTIKSGFQAQVGKRSRTRVG</sequence>
<dbReference type="InterPro" id="IPR045196">
    <property type="entry name" value="IF2/IF5"/>
</dbReference>
<feature type="compositionally biased region" description="Acidic residues" evidence="4">
    <location>
        <begin position="158"/>
        <end position="180"/>
    </location>
</feature>
<accession>A0AAD6VPN8</accession>